<evidence type="ECO:0000259" key="9">
    <source>
        <dbReference type="Pfam" id="PF00496"/>
    </source>
</evidence>
<dbReference type="RefSeq" id="WP_160332425.1">
    <property type="nucleotide sequence ID" value="NZ_WSRS01000016.1"/>
</dbReference>
<feature type="signal peptide" evidence="8">
    <location>
        <begin position="1"/>
        <end position="21"/>
    </location>
</feature>
<dbReference type="EMBL" id="WSRS01000016">
    <property type="protein sequence ID" value="MVX58606.1"/>
    <property type="molecule type" value="Genomic_DNA"/>
</dbReference>
<feature type="region of interest" description="Disordered" evidence="7">
    <location>
        <begin position="628"/>
        <end position="655"/>
    </location>
</feature>
<dbReference type="PANTHER" id="PTHR30290">
    <property type="entry name" value="PERIPLASMIC BINDING COMPONENT OF ABC TRANSPORTER"/>
    <property type="match status" value="1"/>
</dbReference>
<sequence length="655" mass="72781">MKKSKLFAVAGVALLSVGVLAACSSSSSGEQYTYSFVYSTDPDNLNYLTTGKASTADITSNNIDGLLENDQYGNLVPSVAEDWSVSKDGLTYTYKIRKGVKWFTSEGNEYAEVKAQDFVTGLKYAADNKGEALYVLQDSVKGLKDYIDGKSKDFGTVGIKAIDDYTLEYTLTKPEQYWNSKLTYGITYPVNEDFLKSQGENFAKASDPSTILYNGPYILSAVTAKSEIQMVKNEGYWDKDNVHYKTIKLTYDDGSDLDSVINGFDKGIYSGAGLNPNSPGYKKFQEKYADNIAYRPQDATTYLLGMNIDRQSYKYTAKKTDAEKESTKKALLNKDFRQALTFAFDREAYEAQIRGEEGALKPLRNLFVPPQFVQAGGKDFGEMVKENLADKEEWKDVDLSDAQNGLYNPEKAKAEFAKAKEALQAEGVQFPIRLDIPVDQTAITMVQRVQSLKQSIEKNLGSENVVIDIHQMSSDDVNNITYFAENAAQEDWDLNNKVGWGPDYQDPSSYLDILKPSSGESTKTYLGFDSGTNNANAEKVGLGEFEQLVTEAGGETADIQKRYEKYAAAQAWLTDSALIVPIESKGGNQGVARIKPFSGPFAWSGNKGGSTLYKYLEPSDEIVTKDEYEKAQKEWDEKRVESNKKAEEEAKSHVK</sequence>
<dbReference type="GO" id="GO:0015031">
    <property type="term" value="P:protein transport"/>
    <property type="evidence" value="ECO:0007669"/>
    <property type="project" value="UniProtKB-KW"/>
</dbReference>
<dbReference type="GO" id="GO:0005524">
    <property type="term" value="F:ATP binding"/>
    <property type="evidence" value="ECO:0007669"/>
    <property type="project" value="UniProtKB-KW"/>
</dbReference>
<proteinExistence type="inferred from homology"/>
<dbReference type="SUPFAM" id="SSF53850">
    <property type="entry name" value="Periplasmic binding protein-like II"/>
    <property type="match status" value="1"/>
</dbReference>
<dbReference type="CDD" id="cd08504">
    <property type="entry name" value="PBP2_OppA"/>
    <property type="match status" value="1"/>
</dbReference>
<keyword evidence="4 8" id="KW-0732">Signal</keyword>
<keyword evidence="5" id="KW-0571">Peptide transport</keyword>
<dbReference type="InterPro" id="IPR023765">
    <property type="entry name" value="SBP_5_CS"/>
</dbReference>
<gene>
    <name evidence="10" type="ORF">E5983_02935</name>
</gene>
<comment type="subcellular location">
    <subcellularLocation>
        <location evidence="1">Cell membrane</location>
        <topology evidence="1">Lipid-anchor</topology>
    </subcellularLocation>
</comment>
<keyword evidence="10" id="KW-0067">ATP-binding</keyword>
<evidence type="ECO:0000256" key="7">
    <source>
        <dbReference type="SAM" id="MobiDB-lite"/>
    </source>
</evidence>
<comment type="similarity">
    <text evidence="2">Belongs to the bacterial solute-binding protein 5 family.</text>
</comment>
<dbReference type="Gene3D" id="3.90.76.10">
    <property type="entry name" value="Dipeptide-binding Protein, Domain 1"/>
    <property type="match status" value="1"/>
</dbReference>
<evidence type="ECO:0000256" key="1">
    <source>
        <dbReference type="ARBA" id="ARBA00004193"/>
    </source>
</evidence>
<dbReference type="GO" id="GO:0042597">
    <property type="term" value="C:periplasmic space"/>
    <property type="evidence" value="ECO:0007669"/>
    <property type="project" value="UniProtKB-ARBA"/>
</dbReference>
<accession>A0A7X3G7K8</accession>
<name>A0A7X3G7K8_9STRE</name>
<evidence type="ECO:0000313" key="10">
    <source>
        <dbReference type="EMBL" id="MVX58606.1"/>
    </source>
</evidence>
<dbReference type="GO" id="GO:0015833">
    <property type="term" value="P:peptide transport"/>
    <property type="evidence" value="ECO:0007669"/>
    <property type="project" value="UniProtKB-KW"/>
</dbReference>
<dbReference type="Gene3D" id="3.40.190.10">
    <property type="entry name" value="Periplasmic binding protein-like II"/>
    <property type="match status" value="1"/>
</dbReference>
<dbReference type="AlphaFoldDB" id="A0A7X3G7K8"/>
<evidence type="ECO:0000256" key="2">
    <source>
        <dbReference type="ARBA" id="ARBA00005695"/>
    </source>
</evidence>
<dbReference type="PROSITE" id="PS51257">
    <property type="entry name" value="PROKAR_LIPOPROTEIN"/>
    <property type="match status" value="1"/>
</dbReference>
<keyword evidence="6" id="KW-0653">Protein transport</keyword>
<feature type="domain" description="Solute-binding protein family 5" evidence="9">
    <location>
        <begin position="75"/>
        <end position="519"/>
    </location>
</feature>
<evidence type="ECO:0000313" key="11">
    <source>
        <dbReference type="Proteomes" id="UP000461595"/>
    </source>
</evidence>
<dbReference type="Pfam" id="PF00496">
    <property type="entry name" value="SBP_bac_5"/>
    <property type="match status" value="1"/>
</dbReference>
<dbReference type="PANTHER" id="PTHR30290:SF10">
    <property type="entry name" value="PERIPLASMIC OLIGOPEPTIDE-BINDING PROTEIN-RELATED"/>
    <property type="match status" value="1"/>
</dbReference>
<dbReference type="Gene3D" id="3.10.105.10">
    <property type="entry name" value="Dipeptide-binding Protein, Domain 3"/>
    <property type="match status" value="1"/>
</dbReference>
<reference evidence="10 11" key="1">
    <citation type="submission" date="2019-12" db="EMBL/GenBank/DDBJ databases">
        <title>Microbes associate with the intestines of laboratory mice.</title>
        <authorList>
            <person name="Navarre W."/>
            <person name="Wong E."/>
        </authorList>
    </citation>
    <scope>NUCLEOTIDE SEQUENCE [LARGE SCALE GENOMIC DNA]</scope>
    <source>
        <strain evidence="10 11">NM51_B2-22</strain>
    </source>
</reference>
<evidence type="ECO:0000256" key="3">
    <source>
        <dbReference type="ARBA" id="ARBA00022448"/>
    </source>
</evidence>
<dbReference type="OrthoDB" id="403896at2"/>
<dbReference type="GO" id="GO:0043190">
    <property type="term" value="C:ATP-binding cassette (ABC) transporter complex"/>
    <property type="evidence" value="ECO:0007669"/>
    <property type="project" value="InterPro"/>
</dbReference>
<evidence type="ECO:0000256" key="6">
    <source>
        <dbReference type="ARBA" id="ARBA00022927"/>
    </source>
</evidence>
<feature type="chain" id="PRO_5039284024" evidence="8">
    <location>
        <begin position="22"/>
        <end position="655"/>
    </location>
</feature>
<organism evidence="10 11">
    <name type="scientific">Streptococcus danieliae</name>
    <dbReference type="NCBI Taxonomy" id="747656"/>
    <lineage>
        <taxon>Bacteria</taxon>
        <taxon>Bacillati</taxon>
        <taxon>Bacillota</taxon>
        <taxon>Bacilli</taxon>
        <taxon>Lactobacillales</taxon>
        <taxon>Streptococcaceae</taxon>
        <taxon>Streptococcus</taxon>
    </lineage>
</organism>
<evidence type="ECO:0000256" key="8">
    <source>
        <dbReference type="SAM" id="SignalP"/>
    </source>
</evidence>
<evidence type="ECO:0000256" key="5">
    <source>
        <dbReference type="ARBA" id="ARBA00022856"/>
    </source>
</evidence>
<dbReference type="InterPro" id="IPR000914">
    <property type="entry name" value="SBP_5_dom"/>
</dbReference>
<keyword evidence="3" id="KW-0813">Transport</keyword>
<dbReference type="Proteomes" id="UP000461595">
    <property type="component" value="Unassembled WGS sequence"/>
</dbReference>
<protein>
    <submittedName>
        <fullName evidence="10">Peptide ABC transporter ATP-binding protein</fullName>
    </submittedName>
</protein>
<dbReference type="PROSITE" id="PS01040">
    <property type="entry name" value="SBP_BACTERIAL_5"/>
    <property type="match status" value="1"/>
</dbReference>
<dbReference type="GO" id="GO:1904680">
    <property type="term" value="F:peptide transmembrane transporter activity"/>
    <property type="evidence" value="ECO:0007669"/>
    <property type="project" value="TreeGrafter"/>
</dbReference>
<dbReference type="PIRSF" id="PIRSF002741">
    <property type="entry name" value="MppA"/>
    <property type="match status" value="1"/>
</dbReference>
<dbReference type="InterPro" id="IPR030678">
    <property type="entry name" value="Peptide/Ni-bd"/>
</dbReference>
<dbReference type="InterPro" id="IPR039424">
    <property type="entry name" value="SBP_5"/>
</dbReference>
<evidence type="ECO:0000256" key="4">
    <source>
        <dbReference type="ARBA" id="ARBA00022729"/>
    </source>
</evidence>
<comment type="caution">
    <text evidence="10">The sequence shown here is derived from an EMBL/GenBank/DDBJ whole genome shotgun (WGS) entry which is preliminary data.</text>
</comment>
<keyword evidence="10" id="KW-0547">Nucleotide-binding</keyword>